<name>A0A3S0SN09_9HYPH</name>
<feature type="region of interest" description="Disordered" evidence="1">
    <location>
        <begin position="28"/>
        <end position="62"/>
    </location>
</feature>
<evidence type="ECO:0000313" key="3">
    <source>
        <dbReference type="Proteomes" id="UP000278081"/>
    </source>
</evidence>
<protein>
    <submittedName>
        <fullName evidence="2">Uncharacterized protein</fullName>
    </submittedName>
</protein>
<evidence type="ECO:0000256" key="1">
    <source>
        <dbReference type="SAM" id="MobiDB-lite"/>
    </source>
</evidence>
<dbReference type="AlphaFoldDB" id="A0A3S0SN09"/>
<evidence type="ECO:0000313" key="2">
    <source>
        <dbReference type="EMBL" id="RUL96734.1"/>
    </source>
</evidence>
<organism evidence="2 3">
    <name type="scientific">Rhizobium chutanense</name>
    <dbReference type="NCBI Taxonomy" id="2035448"/>
    <lineage>
        <taxon>Bacteria</taxon>
        <taxon>Pseudomonadati</taxon>
        <taxon>Pseudomonadota</taxon>
        <taxon>Alphaproteobacteria</taxon>
        <taxon>Hyphomicrobiales</taxon>
        <taxon>Rhizobiaceae</taxon>
        <taxon>Rhizobium/Agrobacterium group</taxon>
        <taxon>Rhizobium</taxon>
    </lineage>
</organism>
<proteinExistence type="predicted"/>
<accession>A0A3S0SN09</accession>
<gene>
    <name evidence="2" type="ORF">EFR84_31790</name>
</gene>
<comment type="caution">
    <text evidence="2">The sequence shown here is derived from an EMBL/GenBank/DDBJ whole genome shotgun (WGS) entry which is preliminary data.</text>
</comment>
<sequence length="62" mass="6676">MQRGGISAGPRKQSAFPVTIREFDRASFPSMRMPGFPPGTRHELGKPSAALPPAAIDRGDRV</sequence>
<dbReference type="EMBL" id="RJTJ01000047">
    <property type="protein sequence ID" value="RUL96734.1"/>
    <property type="molecule type" value="Genomic_DNA"/>
</dbReference>
<dbReference type="Proteomes" id="UP000278081">
    <property type="component" value="Unassembled WGS sequence"/>
</dbReference>
<reference evidence="2 3" key="1">
    <citation type="submission" date="2018-11" db="EMBL/GenBank/DDBJ databases">
        <title>Rhizobium chutanense sp. nov., isolated from root nodules of Phaseolus vulgaris in China.</title>
        <authorList>
            <person name="Huo Y."/>
        </authorList>
    </citation>
    <scope>NUCLEOTIDE SEQUENCE [LARGE SCALE GENOMIC DNA]</scope>
    <source>
        <strain evidence="2 3">C16</strain>
    </source>
</reference>